<proteinExistence type="inferred from homology"/>
<dbReference type="CDD" id="cd01166">
    <property type="entry name" value="KdgK"/>
    <property type="match status" value="1"/>
</dbReference>
<evidence type="ECO:0000256" key="3">
    <source>
        <dbReference type="ARBA" id="ARBA00022777"/>
    </source>
</evidence>
<dbReference type="PANTHER" id="PTHR10584:SF166">
    <property type="entry name" value="RIBOKINASE"/>
    <property type="match status" value="1"/>
</dbReference>
<dbReference type="InterPro" id="IPR029056">
    <property type="entry name" value="Ribokinase-like"/>
</dbReference>
<evidence type="ECO:0000313" key="5">
    <source>
        <dbReference type="EMBL" id="GAI60859.1"/>
    </source>
</evidence>
<dbReference type="GO" id="GO:0016301">
    <property type="term" value="F:kinase activity"/>
    <property type="evidence" value="ECO:0007669"/>
    <property type="project" value="UniProtKB-KW"/>
</dbReference>
<dbReference type="GO" id="GO:0006796">
    <property type="term" value="P:phosphate-containing compound metabolic process"/>
    <property type="evidence" value="ECO:0007669"/>
    <property type="project" value="UniProtKB-ARBA"/>
</dbReference>
<dbReference type="PANTHER" id="PTHR10584">
    <property type="entry name" value="SUGAR KINASE"/>
    <property type="match status" value="1"/>
</dbReference>
<evidence type="ECO:0000259" key="4">
    <source>
        <dbReference type="Pfam" id="PF00294"/>
    </source>
</evidence>
<dbReference type="InterPro" id="IPR002173">
    <property type="entry name" value="Carboh/pur_kinase_PfkB_CS"/>
</dbReference>
<evidence type="ECO:0000256" key="1">
    <source>
        <dbReference type="ARBA" id="ARBA00010688"/>
    </source>
</evidence>
<reference evidence="5" key="1">
    <citation type="journal article" date="2014" name="Front. Microbiol.">
        <title>High frequency of phylogenetically diverse reductive dehalogenase-homologous genes in deep subseafloor sedimentary metagenomes.</title>
        <authorList>
            <person name="Kawai M."/>
            <person name="Futagami T."/>
            <person name="Toyoda A."/>
            <person name="Takaki Y."/>
            <person name="Nishi S."/>
            <person name="Hori S."/>
            <person name="Arai W."/>
            <person name="Tsubouchi T."/>
            <person name="Morono Y."/>
            <person name="Uchiyama I."/>
            <person name="Ito T."/>
            <person name="Fujiyama A."/>
            <person name="Inagaki F."/>
            <person name="Takami H."/>
        </authorList>
    </citation>
    <scope>NUCLEOTIDE SEQUENCE</scope>
    <source>
        <strain evidence="5">Expedition CK06-06</strain>
    </source>
</reference>
<gene>
    <name evidence="5" type="ORF">S12H4_10050</name>
</gene>
<dbReference type="Pfam" id="PF00294">
    <property type="entry name" value="PfkB"/>
    <property type="match status" value="1"/>
</dbReference>
<name>X1RZA3_9ZZZZ</name>
<comment type="caution">
    <text evidence="5">The sequence shown here is derived from an EMBL/GenBank/DDBJ whole genome shotgun (WGS) entry which is preliminary data.</text>
</comment>
<protein>
    <recommendedName>
        <fullName evidence="4">Carbohydrate kinase PfkB domain-containing protein</fullName>
    </recommendedName>
</protein>
<evidence type="ECO:0000256" key="2">
    <source>
        <dbReference type="ARBA" id="ARBA00022679"/>
    </source>
</evidence>
<accession>X1RZA3</accession>
<dbReference type="EMBL" id="BARW01004213">
    <property type="protein sequence ID" value="GAI60859.1"/>
    <property type="molecule type" value="Genomic_DNA"/>
</dbReference>
<dbReference type="InterPro" id="IPR002139">
    <property type="entry name" value="Ribo/fructo_kinase"/>
</dbReference>
<comment type="similarity">
    <text evidence="1">Belongs to the carbohydrate kinase PfkB family.</text>
</comment>
<keyword evidence="2" id="KW-0808">Transferase</keyword>
<dbReference type="InterPro" id="IPR011611">
    <property type="entry name" value="PfkB_dom"/>
</dbReference>
<dbReference type="SUPFAM" id="SSF53613">
    <property type="entry name" value="Ribokinase-like"/>
    <property type="match status" value="1"/>
</dbReference>
<feature type="non-terminal residue" evidence="5">
    <location>
        <position position="1"/>
    </location>
</feature>
<dbReference type="AlphaFoldDB" id="X1RZA3"/>
<sequence>ENYFPGGVTANYLVATARLGGKSGFIGAVGDDSYGDFLIEDFVKEGVDTTNIKKIVDKKTPVNFIFIAKGEKTIIQSPHMQTTKIERKDLNEAYIANSKLLHTTIIHQKVTEKAIEIAKKNNVKISIDLESQIALRGWDSLKKVLLKADILLPNKEGVKAITNSNNPEKAAEILVKKGIPIVIITLGSNGVLITTKEFQKRIPTYDIKNIIDTTGAGDAFNGAFSLAYWIKGWDLEKSCIYGNAAASLKIQKLGARSGMPNETELIDFLKKNEENYF</sequence>
<dbReference type="PROSITE" id="PS00584">
    <property type="entry name" value="PFKB_KINASES_2"/>
    <property type="match status" value="1"/>
</dbReference>
<dbReference type="PRINTS" id="PR00990">
    <property type="entry name" value="RIBOKINASE"/>
</dbReference>
<keyword evidence="3" id="KW-0418">Kinase</keyword>
<feature type="domain" description="Carbohydrate kinase PfkB" evidence="4">
    <location>
        <begin position="3"/>
        <end position="260"/>
    </location>
</feature>
<organism evidence="5">
    <name type="scientific">marine sediment metagenome</name>
    <dbReference type="NCBI Taxonomy" id="412755"/>
    <lineage>
        <taxon>unclassified sequences</taxon>
        <taxon>metagenomes</taxon>
        <taxon>ecological metagenomes</taxon>
    </lineage>
</organism>
<dbReference type="Gene3D" id="3.40.1190.20">
    <property type="match status" value="1"/>
</dbReference>